<sequence length="141" mass="15502">MSSSTATVNAMFAALTDFDVDAAAELMTDDIVWQNVSLPTLRGKKTVVRALRLVTKPSLKFEAEMHHIVGDESTVLTERTDILTVGPLRIEFWVCGTFELRDGKVCVWRDYFSLRDVAWGVVTAVGRAVVGTGTRSRLAPA</sequence>
<reference evidence="3 4" key="1">
    <citation type="submission" date="2017-07" db="EMBL/GenBank/DDBJ databases">
        <title>Draft sequence of Rhodococcus enclensis 23b-28.</title>
        <authorList>
            <person name="Besaury L."/>
            <person name="Sancelme M."/>
            <person name="Amato P."/>
            <person name="Lallement A."/>
            <person name="Delort A.-M."/>
        </authorList>
    </citation>
    <scope>NUCLEOTIDE SEQUENCE [LARGE SCALE GENOMIC DNA]</scope>
    <source>
        <strain evidence="3 4">23b-28</strain>
    </source>
</reference>
<reference evidence="2" key="2">
    <citation type="submission" date="2023-02" db="EMBL/GenBank/DDBJ databases">
        <title>A novel hydrolase synthesized by Rhodococcus erythropolis HQ is responsible for the detoxification of Zearalenone.</title>
        <authorList>
            <person name="Hu J."/>
            <person name="Xu J."/>
        </authorList>
    </citation>
    <scope>NUCLEOTIDE SEQUENCE</scope>
    <source>
        <strain evidence="2">HQ</strain>
    </source>
</reference>
<dbReference type="Pfam" id="PF07858">
    <property type="entry name" value="LEH"/>
    <property type="match status" value="1"/>
</dbReference>
<protein>
    <submittedName>
        <fullName evidence="2 3">Epoxide hydrolase</fullName>
    </submittedName>
</protein>
<dbReference type="SUPFAM" id="SSF54427">
    <property type="entry name" value="NTF2-like"/>
    <property type="match status" value="1"/>
</dbReference>
<accession>A0A1C3YWE8</accession>
<accession>A0A069JK28</accession>
<dbReference type="InterPro" id="IPR013100">
    <property type="entry name" value="LEH"/>
</dbReference>
<keyword evidence="3" id="KW-0378">Hydrolase</keyword>
<name>A0A069JK28_RHOSG</name>
<evidence type="ECO:0000313" key="4">
    <source>
        <dbReference type="Proteomes" id="UP000230886"/>
    </source>
</evidence>
<dbReference type="EMBL" id="JARDXE010000003">
    <property type="protein sequence ID" value="MDE8644680.1"/>
    <property type="molecule type" value="Genomic_DNA"/>
</dbReference>
<evidence type="ECO:0000313" key="2">
    <source>
        <dbReference type="EMBL" id="MDE8644680.1"/>
    </source>
</evidence>
<organism evidence="3 4">
    <name type="scientific">Rhodococcus qingshengii</name>
    <dbReference type="NCBI Taxonomy" id="334542"/>
    <lineage>
        <taxon>Bacteria</taxon>
        <taxon>Bacillati</taxon>
        <taxon>Actinomycetota</taxon>
        <taxon>Actinomycetes</taxon>
        <taxon>Mycobacteriales</taxon>
        <taxon>Nocardiaceae</taxon>
        <taxon>Rhodococcus</taxon>
        <taxon>Rhodococcus erythropolis group</taxon>
    </lineage>
</organism>
<dbReference type="Gene3D" id="3.10.450.50">
    <property type="match status" value="1"/>
</dbReference>
<dbReference type="Proteomes" id="UP000230886">
    <property type="component" value="Unassembled WGS sequence"/>
</dbReference>
<dbReference type="AlphaFoldDB" id="A0A069JK28"/>
<dbReference type="GO" id="GO:0016787">
    <property type="term" value="F:hydrolase activity"/>
    <property type="evidence" value="ECO:0007669"/>
    <property type="project" value="UniProtKB-KW"/>
</dbReference>
<dbReference type="EMBL" id="NOVD01000040">
    <property type="protein sequence ID" value="PCK23971.1"/>
    <property type="molecule type" value="Genomic_DNA"/>
</dbReference>
<dbReference type="KEGG" id="rqi:C1M55_20950"/>
<evidence type="ECO:0000259" key="1">
    <source>
        <dbReference type="Pfam" id="PF07858"/>
    </source>
</evidence>
<evidence type="ECO:0000313" key="3">
    <source>
        <dbReference type="EMBL" id="PCK23971.1"/>
    </source>
</evidence>
<comment type="caution">
    <text evidence="3">The sequence shown here is derived from an EMBL/GenBank/DDBJ whole genome shotgun (WGS) entry which is preliminary data.</text>
</comment>
<dbReference type="InterPro" id="IPR032710">
    <property type="entry name" value="NTF2-like_dom_sf"/>
</dbReference>
<dbReference type="GeneID" id="64142018"/>
<gene>
    <name evidence="3" type="ORF">CHR55_28310</name>
    <name evidence="2" type="ORF">PXH69_06945</name>
</gene>
<dbReference type="Proteomes" id="UP001217325">
    <property type="component" value="Unassembled WGS sequence"/>
</dbReference>
<feature type="domain" description="Limonene-1,2-epoxide hydrolase" evidence="1">
    <location>
        <begin position="4"/>
        <end position="117"/>
    </location>
</feature>
<dbReference type="RefSeq" id="WP_007726363.1">
    <property type="nucleotide sequence ID" value="NZ_AP023172.1"/>
</dbReference>
<proteinExistence type="predicted"/>